<proteinExistence type="predicted"/>
<comment type="caution">
    <text evidence="1">The sequence shown here is derived from an EMBL/GenBank/DDBJ whole genome shotgun (WGS) entry which is preliminary data.</text>
</comment>
<dbReference type="EMBL" id="LVKK01000048">
    <property type="protein sequence ID" value="OAG39018.1"/>
    <property type="molecule type" value="Genomic_DNA"/>
</dbReference>
<reference evidence="1 2" key="1">
    <citation type="submission" date="2016-03" db="EMBL/GenBank/DDBJ databases">
        <title>Draft genome sequence of the Fonsecaea monophora CBS 269.37.</title>
        <authorList>
            <person name="Bombassaro A."/>
            <person name="Vinicius W.A."/>
            <person name="De Hoog S."/>
            <person name="Sun J."/>
            <person name="Souza E.M."/>
            <person name="Raittz R.T."/>
            <person name="Costa F."/>
            <person name="Leao A.C."/>
            <person name="Tadra-Sfeir M.Z."/>
            <person name="Baura V."/>
            <person name="Balsanelli E."/>
            <person name="Pedrosa F.O."/>
            <person name="Moreno L.F."/>
            <person name="Steffens M.B."/>
            <person name="Xi L."/>
            <person name="Bocca A.L."/>
            <person name="Felipe M.S."/>
            <person name="Teixeira M."/>
            <person name="Telles Filho F.Q."/>
            <person name="Azevedo C.M."/>
            <person name="Gomes R."/>
            <person name="Vicente V.A."/>
        </authorList>
    </citation>
    <scope>NUCLEOTIDE SEQUENCE [LARGE SCALE GENOMIC DNA]</scope>
    <source>
        <strain evidence="1 2">CBS 269.37</strain>
    </source>
</reference>
<dbReference type="RefSeq" id="XP_022510970.1">
    <property type="nucleotide sequence ID" value="XM_022656697.1"/>
</dbReference>
<dbReference type="Proteomes" id="UP000077002">
    <property type="component" value="Unassembled WGS sequence"/>
</dbReference>
<dbReference type="SUPFAM" id="SSF52047">
    <property type="entry name" value="RNI-like"/>
    <property type="match status" value="1"/>
</dbReference>
<accession>A0A177F464</accession>
<protein>
    <recommendedName>
        <fullName evidence="3">F-box domain-containing protein</fullName>
    </recommendedName>
</protein>
<name>A0A177F464_9EURO</name>
<dbReference type="GeneID" id="34601896"/>
<evidence type="ECO:0008006" key="3">
    <source>
        <dbReference type="Google" id="ProtNLM"/>
    </source>
</evidence>
<dbReference type="OrthoDB" id="3204049at2759"/>
<sequence>MERETAVANTKTEPPTLATIEDLPMVVKAIRDYASQSDFANLCLVSQQFYRMGNVMLYESVTLLSKGNRDTRSILALKRTLTAKSWLAYSVRRLHCLSQHRGRISADDLEDSSLLGILSDLLSLLERLEDLEIVDCFPQSDEGAERLNQSLRWVPSLRRFTCNLRVPQWPQPAPKLYAVNTSILKRALSLPSLISFSTTLEEDPLAEALSLPANSSISTLSLNNLFVSTETFRTILAALPQITDLNLEFVRYIDSYDSHVPRHVDCRELQTAISGFTLTLRRLRVVADFRSVEGGDPCQGGGDDAPWGFLSTLNLKAFSMLTELELSPELLLGWKVESSPELSACLPCHLESLYLRYDYGAWYDSVWDFERLSEKLRPYIDHQSSLRSLTVEYFDFLEDEITTLSSSLRTQCEHAGICFRLRLI</sequence>
<keyword evidence="2" id="KW-1185">Reference proteome</keyword>
<evidence type="ECO:0000313" key="2">
    <source>
        <dbReference type="Proteomes" id="UP000077002"/>
    </source>
</evidence>
<organism evidence="1 2">
    <name type="scientific">Fonsecaea monophora</name>
    <dbReference type="NCBI Taxonomy" id="254056"/>
    <lineage>
        <taxon>Eukaryota</taxon>
        <taxon>Fungi</taxon>
        <taxon>Dikarya</taxon>
        <taxon>Ascomycota</taxon>
        <taxon>Pezizomycotina</taxon>
        <taxon>Eurotiomycetes</taxon>
        <taxon>Chaetothyriomycetidae</taxon>
        <taxon>Chaetothyriales</taxon>
        <taxon>Herpotrichiellaceae</taxon>
        <taxon>Fonsecaea</taxon>
    </lineage>
</organism>
<gene>
    <name evidence="1" type="ORF">AYO21_06738</name>
</gene>
<dbReference type="AlphaFoldDB" id="A0A177F464"/>
<evidence type="ECO:0000313" key="1">
    <source>
        <dbReference type="EMBL" id="OAG39018.1"/>
    </source>
</evidence>